<protein>
    <recommendedName>
        <fullName evidence="1">F-box domain-containing protein</fullName>
    </recommendedName>
</protein>
<evidence type="ECO:0000313" key="3">
    <source>
        <dbReference type="Proteomes" id="UP000604273"/>
    </source>
</evidence>
<dbReference type="SMART" id="SM00256">
    <property type="entry name" value="FBOX"/>
    <property type="match status" value="1"/>
</dbReference>
<dbReference type="SUPFAM" id="SSF81383">
    <property type="entry name" value="F-box domain"/>
    <property type="match status" value="1"/>
</dbReference>
<dbReference type="EMBL" id="JABFAI010000133">
    <property type="protein sequence ID" value="KAF4953729.1"/>
    <property type="molecule type" value="Genomic_DNA"/>
</dbReference>
<name>A0A8H4T9I2_9HYPO</name>
<evidence type="ECO:0000259" key="1">
    <source>
        <dbReference type="PROSITE" id="PS50181"/>
    </source>
</evidence>
<dbReference type="InterPro" id="IPR036047">
    <property type="entry name" value="F-box-like_dom_sf"/>
</dbReference>
<dbReference type="PROSITE" id="PS50181">
    <property type="entry name" value="FBOX"/>
    <property type="match status" value="1"/>
</dbReference>
<keyword evidence="3" id="KW-1185">Reference proteome</keyword>
<gene>
    <name evidence="2" type="ORF">FGADI_5722</name>
</gene>
<evidence type="ECO:0000313" key="2">
    <source>
        <dbReference type="EMBL" id="KAF4953729.1"/>
    </source>
</evidence>
<comment type="caution">
    <text evidence="2">The sequence shown here is derived from an EMBL/GenBank/DDBJ whole genome shotgun (WGS) entry which is preliminary data.</text>
</comment>
<dbReference type="Gene3D" id="1.20.1280.50">
    <property type="match status" value="1"/>
</dbReference>
<dbReference type="AlphaFoldDB" id="A0A8H4T9I2"/>
<reference evidence="2" key="1">
    <citation type="journal article" date="2020" name="BMC Genomics">
        <title>Correction to: Identification and distribution of gene clusters required for synthesis of sphingolipid metabolism inhibitors in diverse species of the filamentous fungus Fusarium.</title>
        <authorList>
            <person name="Kim H.S."/>
            <person name="Lohmar J.M."/>
            <person name="Busman M."/>
            <person name="Brown D.W."/>
            <person name="Naumann T.A."/>
            <person name="Divon H.H."/>
            <person name="Lysoe E."/>
            <person name="Uhlig S."/>
            <person name="Proctor R.H."/>
        </authorList>
    </citation>
    <scope>NUCLEOTIDE SEQUENCE</scope>
    <source>
        <strain evidence="2">NRRL 45417</strain>
    </source>
</reference>
<dbReference type="Proteomes" id="UP000604273">
    <property type="component" value="Unassembled WGS sequence"/>
</dbReference>
<dbReference type="OrthoDB" id="9984533at2759"/>
<proteinExistence type="predicted"/>
<reference evidence="2" key="2">
    <citation type="submission" date="2020-05" db="EMBL/GenBank/DDBJ databases">
        <authorList>
            <person name="Kim H.-S."/>
            <person name="Proctor R.H."/>
            <person name="Brown D.W."/>
        </authorList>
    </citation>
    <scope>NUCLEOTIDE SEQUENCE</scope>
    <source>
        <strain evidence="2">NRRL 45417</strain>
    </source>
</reference>
<feature type="domain" description="F-box" evidence="1">
    <location>
        <begin position="202"/>
        <end position="248"/>
    </location>
</feature>
<sequence>MADGETYCAICGVPAHKISIENYDHNHVSRTSTAWLGDVNILGRPDKKAARPRPVILTGPVRYLGHNRYYLGSPDHPFATEYNFGEVPTYDWTEEHDVLIPFHLHCFDLAKQVASPHNIDPSVMYETFRSHCAKPYTFGLDFDYGGAKGCRYEEWREITGTEYLLDSPIDIPRVRDSIKYILAESHLEEPQPAITQNDGAHKGTLDKLPRELLSGILLYLDLESLCAVRLVSKSAARETSSNAFWKNKIPYDIPWLAGLLPGREVTDELQIDWLKVYKTLRVISKGQDQRQPVTIGALRNRARVWNGCTQILNEYWSRKAAREEELANKTAALKKAKNTVEPVLRFPRRNGLIWSKASLIETFDDMHSAEPVIEVLWSAGGELAGITCRTTAGGRARTAGSRSPYSTSDKVHIAKDDWITELIITSQDELDGSSELNNFDDKELNTIVRRTVGLEFIFSKGDPVQVGESKGDKFILLPDSETFIIGFQAGRAAGEPISELSLLYHPLTKAPEESRSRVQPRQYQDEFGVPLNDPFTTTYLCKNELPLRQLQILPARCGVMPPGMEDDNICEALIFGTTDDDLSKITSIGVDALLRGFEVCFSNGQSRTIGHTNAMQYFPIDGQGGERILYVNSEISFYPTGVQFVTTKGRHFIVGQPDPHAEIGFPKAGRLNDRDALMGIYCHWRDRHTPRAGLDMIGAFVCKSGLGPSVQPKLAMDAREHFWSPEHPPKGLREVGKVYGERDFFEPPSRVVHHMPSRNAVVSWFDCSKPIALIKVGLCHGTEKYQIPLVAMSFKYADDQTMTSIGPTKFSPPKDNRGRGGNYWCWCAEGSHRDEELEQKPHYTEDEWDLQGSYLQFAQLWVGDHGVLTGLQFIARNGRESPAWGYCVGEKPIRLPLQPQKENHGAGLKVFVDAMDRGVMCDDYVVVGIQPIEFSKD</sequence>
<accession>A0A8H4T9I2</accession>
<dbReference type="InterPro" id="IPR001810">
    <property type="entry name" value="F-box_dom"/>
</dbReference>
<organism evidence="2 3">
    <name type="scientific">Fusarium gaditjirri</name>
    <dbReference type="NCBI Taxonomy" id="282569"/>
    <lineage>
        <taxon>Eukaryota</taxon>
        <taxon>Fungi</taxon>
        <taxon>Dikarya</taxon>
        <taxon>Ascomycota</taxon>
        <taxon>Pezizomycotina</taxon>
        <taxon>Sordariomycetes</taxon>
        <taxon>Hypocreomycetidae</taxon>
        <taxon>Hypocreales</taxon>
        <taxon>Nectriaceae</taxon>
        <taxon>Fusarium</taxon>
        <taxon>Fusarium nisikadoi species complex</taxon>
    </lineage>
</organism>
<dbReference type="Pfam" id="PF12937">
    <property type="entry name" value="F-box-like"/>
    <property type="match status" value="1"/>
</dbReference>